<feature type="modified residue" description="N6-(pyridoxal phosphate)lysine" evidence="15">
    <location>
        <position position="209"/>
    </location>
</feature>
<dbReference type="Pfam" id="PF01063">
    <property type="entry name" value="Aminotran_4"/>
    <property type="match status" value="1"/>
</dbReference>
<dbReference type="PANTHER" id="PTHR11825:SF44">
    <property type="entry name" value="BRANCHED-CHAIN-AMINO-ACID AMINOTRANSFERASE"/>
    <property type="match status" value="1"/>
</dbReference>
<dbReference type="GO" id="GO:0009099">
    <property type="term" value="P:L-valine biosynthetic process"/>
    <property type="evidence" value="ECO:0007669"/>
    <property type="project" value="UniProtKB-UniPathway"/>
</dbReference>
<evidence type="ECO:0000313" key="17">
    <source>
        <dbReference type="EMBL" id="EDS73056.1"/>
    </source>
</evidence>
<reference evidence="17" key="1">
    <citation type="submission" date="2008-01" db="EMBL/GenBank/DDBJ databases">
        <authorList>
            <person name="Fulton L."/>
            <person name="Clifton S."/>
            <person name="Fulton B."/>
            <person name="Xu J."/>
            <person name="Minx P."/>
            <person name="Pepin K.H."/>
            <person name="Johnson M."/>
            <person name="Thiruvilangam P."/>
            <person name="Bhonagiri V."/>
            <person name="Nash W.E."/>
            <person name="Mardis E.R."/>
            <person name="Wilson R.K."/>
        </authorList>
    </citation>
    <scope>NUCLEOTIDE SEQUENCE [LARGE SCALE GENOMIC DNA]</scope>
    <source>
        <strain evidence="17">DSM 17244</strain>
    </source>
</reference>
<dbReference type="GO" id="GO:0052656">
    <property type="term" value="F:L-isoleucine-2-oxoglutarate transaminase activity"/>
    <property type="evidence" value="ECO:0007669"/>
    <property type="project" value="RHEA"/>
</dbReference>
<dbReference type="GO" id="GO:0009098">
    <property type="term" value="P:L-leucine biosynthetic process"/>
    <property type="evidence" value="ECO:0007669"/>
    <property type="project" value="UniProtKB-UniPathway"/>
</dbReference>
<dbReference type="PIRSF" id="PIRSF006468">
    <property type="entry name" value="BCAT1"/>
    <property type="match status" value="1"/>
</dbReference>
<evidence type="ECO:0000256" key="9">
    <source>
        <dbReference type="ARBA" id="ARBA00022679"/>
    </source>
</evidence>
<evidence type="ECO:0000256" key="12">
    <source>
        <dbReference type="ARBA" id="ARBA00048212"/>
    </source>
</evidence>
<dbReference type="UniPathway" id="UPA00047">
    <property type="reaction ID" value="UER00058"/>
</dbReference>
<name>B1C7R9_9FIRM</name>
<dbReference type="HOGENOM" id="CLU_031922_0_2_9"/>
<dbReference type="InterPro" id="IPR043131">
    <property type="entry name" value="BCAT-like_N"/>
</dbReference>
<gene>
    <name evidence="17" type="primary">ilvE</name>
    <name evidence="17" type="ORF">ANASTE_00772</name>
</gene>
<evidence type="ECO:0000256" key="13">
    <source>
        <dbReference type="ARBA" id="ARBA00048798"/>
    </source>
</evidence>
<reference evidence="17" key="2">
    <citation type="submission" date="2013-08" db="EMBL/GenBank/DDBJ databases">
        <title>Draft genome sequence of Anaerofustis stercorihominis (DSM 17244).</title>
        <authorList>
            <person name="Sudarsanam P."/>
            <person name="Ley R."/>
            <person name="Guruge J."/>
            <person name="Turnbaugh P.J."/>
            <person name="Mahowald M."/>
            <person name="Liep D."/>
            <person name="Gordon J."/>
        </authorList>
    </citation>
    <scope>NUCLEOTIDE SEQUENCE</scope>
    <source>
        <strain evidence="17">DSM 17244</strain>
    </source>
</reference>
<dbReference type="GO" id="GO:0009097">
    <property type="term" value="P:isoleucine biosynthetic process"/>
    <property type="evidence" value="ECO:0007669"/>
    <property type="project" value="UniProtKB-UniPathway"/>
</dbReference>
<dbReference type="PROSITE" id="PS50206">
    <property type="entry name" value="RHODANESE_3"/>
    <property type="match status" value="1"/>
</dbReference>
<evidence type="ECO:0000256" key="10">
    <source>
        <dbReference type="ARBA" id="ARBA00022898"/>
    </source>
</evidence>
<evidence type="ECO:0000256" key="15">
    <source>
        <dbReference type="PIRSR" id="PIRSR006468-1"/>
    </source>
</evidence>
<dbReference type="InterPro" id="IPR036038">
    <property type="entry name" value="Aminotransferase-like"/>
</dbReference>
<accession>B1C7R9</accession>
<evidence type="ECO:0000256" key="14">
    <source>
        <dbReference type="ARBA" id="ARBA00049229"/>
    </source>
</evidence>
<evidence type="ECO:0000256" key="7">
    <source>
        <dbReference type="ARBA" id="ARBA00022576"/>
    </source>
</evidence>
<dbReference type="InterPro" id="IPR001763">
    <property type="entry name" value="Rhodanese-like_dom"/>
</dbReference>
<dbReference type="CDD" id="cd01557">
    <property type="entry name" value="BCAT_beta_family"/>
    <property type="match status" value="1"/>
</dbReference>
<dbReference type="InterPro" id="IPR033939">
    <property type="entry name" value="BCAT_family"/>
</dbReference>
<dbReference type="NCBIfam" id="NF009897">
    <property type="entry name" value="PRK13357.1"/>
    <property type="match status" value="1"/>
</dbReference>
<proteinExistence type="inferred from homology"/>
<evidence type="ECO:0000256" key="5">
    <source>
        <dbReference type="ARBA" id="ARBA00009320"/>
    </source>
</evidence>
<comment type="catalytic activity">
    <reaction evidence="14">
        <text>L-leucine + 2-oxoglutarate = 4-methyl-2-oxopentanoate + L-glutamate</text>
        <dbReference type="Rhea" id="RHEA:18321"/>
        <dbReference type="ChEBI" id="CHEBI:16810"/>
        <dbReference type="ChEBI" id="CHEBI:17865"/>
        <dbReference type="ChEBI" id="CHEBI:29985"/>
        <dbReference type="ChEBI" id="CHEBI:57427"/>
        <dbReference type="EC" id="2.6.1.42"/>
    </reaction>
</comment>
<organism evidence="17 18">
    <name type="scientific">Anaerofustis stercorihominis DSM 17244</name>
    <dbReference type="NCBI Taxonomy" id="445971"/>
    <lineage>
        <taxon>Bacteria</taxon>
        <taxon>Bacillati</taxon>
        <taxon>Bacillota</taxon>
        <taxon>Clostridia</taxon>
        <taxon>Eubacteriales</taxon>
        <taxon>Eubacteriaceae</taxon>
        <taxon>Anaerofustis</taxon>
    </lineage>
</organism>
<evidence type="ECO:0000259" key="16">
    <source>
        <dbReference type="PROSITE" id="PS50206"/>
    </source>
</evidence>
<evidence type="ECO:0000256" key="3">
    <source>
        <dbReference type="ARBA" id="ARBA00004931"/>
    </source>
</evidence>
<dbReference type="UniPathway" id="UPA00049">
    <property type="reaction ID" value="UER00062"/>
</dbReference>
<dbReference type="GO" id="GO:0052654">
    <property type="term" value="F:L-leucine-2-oxoglutarate transaminase activity"/>
    <property type="evidence" value="ECO:0007669"/>
    <property type="project" value="RHEA"/>
</dbReference>
<dbReference type="InterPro" id="IPR005786">
    <property type="entry name" value="B_amino_transII"/>
</dbReference>
<dbReference type="EMBL" id="ABIL02000005">
    <property type="protein sequence ID" value="EDS73056.1"/>
    <property type="molecule type" value="Genomic_DNA"/>
</dbReference>
<dbReference type="GO" id="GO:0052655">
    <property type="term" value="F:L-valine-2-oxoglutarate transaminase activity"/>
    <property type="evidence" value="ECO:0007669"/>
    <property type="project" value="RHEA"/>
</dbReference>
<keyword evidence="10" id="KW-0663">Pyridoxal phosphate</keyword>
<dbReference type="Gene3D" id="3.30.470.10">
    <property type="match status" value="1"/>
</dbReference>
<keyword evidence="8" id="KW-0028">Amino-acid biosynthesis</keyword>
<dbReference type="UniPathway" id="UPA00048">
    <property type="reaction ID" value="UER00073"/>
</dbReference>
<evidence type="ECO:0000256" key="8">
    <source>
        <dbReference type="ARBA" id="ARBA00022605"/>
    </source>
</evidence>
<dbReference type="NCBIfam" id="TIGR01123">
    <property type="entry name" value="ilvE_II"/>
    <property type="match status" value="1"/>
</dbReference>
<dbReference type="STRING" id="445971.ANASTE_00772"/>
<comment type="similarity">
    <text evidence="5">Belongs to the class-IV pyridoxal-phosphate-dependent aminotransferase family.</text>
</comment>
<dbReference type="Proteomes" id="UP000005178">
    <property type="component" value="Unassembled WGS sequence"/>
</dbReference>
<dbReference type="EC" id="2.6.1.42" evidence="6"/>
<comment type="cofactor">
    <cofactor evidence="1">
        <name>pyridoxal 5'-phosphate</name>
        <dbReference type="ChEBI" id="CHEBI:597326"/>
    </cofactor>
</comment>
<comment type="pathway">
    <text evidence="3">Amino-acid biosynthesis; L-valine biosynthesis; L-valine from pyruvate: step 4/4.</text>
</comment>
<evidence type="ECO:0000313" key="18">
    <source>
        <dbReference type="Proteomes" id="UP000005178"/>
    </source>
</evidence>
<dbReference type="SUPFAM" id="SSF56752">
    <property type="entry name" value="D-aminoacid aminotransferase-like PLP-dependent enzymes"/>
    <property type="match status" value="1"/>
</dbReference>
<comment type="catalytic activity">
    <reaction evidence="13">
        <text>L-isoleucine + 2-oxoglutarate = (S)-3-methyl-2-oxopentanoate + L-glutamate</text>
        <dbReference type="Rhea" id="RHEA:24801"/>
        <dbReference type="ChEBI" id="CHEBI:16810"/>
        <dbReference type="ChEBI" id="CHEBI:29985"/>
        <dbReference type="ChEBI" id="CHEBI:35146"/>
        <dbReference type="ChEBI" id="CHEBI:58045"/>
        <dbReference type="EC" id="2.6.1.42"/>
    </reaction>
</comment>
<protein>
    <recommendedName>
        <fullName evidence="6">branched-chain-amino-acid transaminase</fullName>
        <ecNumber evidence="6">2.6.1.42</ecNumber>
    </recommendedName>
</protein>
<dbReference type="eggNOG" id="COG0115">
    <property type="taxonomic scope" value="Bacteria"/>
</dbReference>
<comment type="pathway">
    <text evidence="4">Amino-acid biosynthesis; L-leucine biosynthesis; L-leucine from 3-methyl-2-oxobutanoate: step 4/4.</text>
</comment>
<evidence type="ECO:0000256" key="6">
    <source>
        <dbReference type="ARBA" id="ARBA00013053"/>
    </source>
</evidence>
<keyword evidence="18" id="KW-1185">Reference proteome</keyword>
<comment type="caution">
    <text evidence="17">The sequence shown here is derived from an EMBL/GenBank/DDBJ whole genome shotgun (WGS) entry which is preliminary data.</text>
</comment>
<keyword evidence="7 17" id="KW-0032">Aminotransferase</keyword>
<sequence>MRLSNIKQNNKETTKMDIKYELVEKRKEKPDENNLGFGNYFTDHMFIMDYTEGKGWHDARIVPYGPLSIDPAMMVLHYAQETFEGLKAYRNEKGEILLFRPEMNAKRMINSNKRICMPGVPEDMFVEAVEKLVKCEKDWVPAKEETSLYIRPFVFASESSVGVHPAKTYKFIIILSPVGAYYPEGVNPVKIWVEDEYVRAVKGGTGFTKCGGNYAASIAAQVKAEENGYTQVLWLDGVHRKYVEEVGTMNAMFVIDGKVVTAALDGSVLPGVTRDSIIHILKDWGMEVEERDLSIDELMDAARSGKLTEAFGTGTAAVISPIGELCYKGEAVEINGFKTGELTQKLYDTLTGIQWGKIEDKFGWTRKIDL</sequence>
<dbReference type="InterPro" id="IPR001544">
    <property type="entry name" value="Aminotrans_IV"/>
</dbReference>
<evidence type="ECO:0000256" key="4">
    <source>
        <dbReference type="ARBA" id="ARBA00005072"/>
    </source>
</evidence>
<keyword evidence="9 17" id="KW-0808">Transferase</keyword>
<feature type="domain" description="Rhodanese" evidence="16">
    <location>
        <begin position="210"/>
        <end position="251"/>
    </location>
</feature>
<dbReference type="InterPro" id="IPR043132">
    <property type="entry name" value="BCAT-like_C"/>
</dbReference>
<keyword evidence="11" id="KW-0100">Branched-chain amino acid biosynthesis</keyword>
<dbReference type="PANTHER" id="PTHR11825">
    <property type="entry name" value="SUBGROUP IIII AMINOTRANSFERASE"/>
    <property type="match status" value="1"/>
</dbReference>
<dbReference type="AlphaFoldDB" id="B1C7R9"/>
<comment type="catalytic activity">
    <reaction evidence="12">
        <text>L-valine + 2-oxoglutarate = 3-methyl-2-oxobutanoate + L-glutamate</text>
        <dbReference type="Rhea" id="RHEA:24813"/>
        <dbReference type="ChEBI" id="CHEBI:11851"/>
        <dbReference type="ChEBI" id="CHEBI:16810"/>
        <dbReference type="ChEBI" id="CHEBI:29985"/>
        <dbReference type="ChEBI" id="CHEBI:57762"/>
        <dbReference type="EC" id="2.6.1.42"/>
    </reaction>
</comment>
<evidence type="ECO:0000256" key="2">
    <source>
        <dbReference type="ARBA" id="ARBA00004824"/>
    </source>
</evidence>
<comment type="pathway">
    <text evidence="2">Amino-acid biosynthesis; L-isoleucine biosynthesis; L-isoleucine from 2-oxobutanoate: step 4/4.</text>
</comment>
<evidence type="ECO:0000256" key="1">
    <source>
        <dbReference type="ARBA" id="ARBA00001933"/>
    </source>
</evidence>
<dbReference type="Gene3D" id="3.20.10.10">
    <property type="entry name" value="D-amino Acid Aminotransferase, subunit A, domain 2"/>
    <property type="match status" value="1"/>
</dbReference>
<evidence type="ECO:0000256" key="11">
    <source>
        <dbReference type="ARBA" id="ARBA00023304"/>
    </source>
</evidence>